<evidence type="ECO:0000256" key="1">
    <source>
        <dbReference type="ARBA" id="ARBA00023002"/>
    </source>
</evidence>
<evidence type="ECO:0000256" key="3">
    <source>
        <dbReference type="SAM" id="MobiDB-lite"/>
    </source>
</evidence>
<dbReference type="SUPFAM" id="SSF51905">
    <property type="entry name" value="FAD/NAD(P)-binding domain"/>
    <property type="match status" value="1"/>
</dbReference>
<accession>A0ABV9CDH7</accession>
<sequence>MSHAVVIGGGIGGLTAAAALSLRGWSVTVCERAPSIEPVGSGLAIAPNALRALDTIGVGGKVRELSAIQGEAGVRTADGRWLLRTSAEAALARFGEPTVVLLRATLVDLLASRLPSGALRLGTTVHAVDPRTGRVSTSGGDLPADLVVAADGIDSAVRRSLFPGHPGTAHSGVTSWRLLVDPSQDETRGSESWGRGRVFGVVPMAGGLVYCYATVPVHPAVTSRGMDRAEAGGPADGGDRAANAEVRGRGARHHEEREGQGGGRKADLMRLFGDWHDPIPRLIEASREESILRHDIFCLAAPLPAFHSGKVALLGDAAHAMTPNLGQGACQAIEDAVVLAHLADDLPAYTTARLRRTTKIMRRSRTLCRVTRWSNPLAVRARDAAMSLAGRLGDDLTLRQFQDVFSWRPPT</sequence>
<dbReference type="Pfam" id="PF01494">
    <property type="entry name" value="FAD_binding_3"/>
    <property type="match status" value="2"/>
</dbReference>
<evidence type="ECO:0000259" key="4">
    <source>
        <dbReference type="Pfam" id="PF01494"/>
    </source>
</evidence>
<reference evidence="6" key="1">
    <citation type="journal article" date="2019" name="Int. J. Syst. Evol. Microbiol.">
        <title>The Global Catalogue of Microorganisms (GCM) 10K type strain sequencing project: providing services to taxonomists for standard genome sequencing and annotation.</title>
        <authorList>
            <consortium name="The Broad Institute Genomics Platform"/>
            <consortium name="The Broad Institute Genome Sequencing Center for Infectious Disease"/>
            <person name="Wu L."/>
            <person name="Ma J."/>
        </authorList>
    </citation>
    <scope>NUCLEOTIDE SEQUENCE [LARGE SCALE GENOMIC DNA]</scope>
    <source>
        <strain evidence="6">CGMCC 4.7132</strain>
    </source>
</reference>
<keyword evidence="6" id="KW-1185">Reference proteome</keyword>
<dbReference type="InterPro" id="IPR002938">
    <property type="entry name" value="FAD-bd"/>
</dbReference>
<feature type="region of interest" description="Disordered" evidence="3">
    <location>
        <begin position="225"/>
        <end position="265"/>
    </location>
</feature>
<dbReference type="Proteomes" id="UP001596004">
    <property type="component" value="Unassembled WGS sequence"/>
</dbReference>
<evidence type="ECO:0000313" key="5">
    <source>
        <dbReference type="EMBL" id="MFC4531176.1"/>
    </source>
</evidence>
<protein>
    <submittedName>
        <fullName evidence="5">FAD-dependent oxidoreductase</fullName>
    </submittedName>
</protein>
<dbReference type="PRINTS" id="PR00420">
    <property type="entry name" value="RNGMNOXGNASE"/>
</dbReference>
<dbReference type="InterPro" id="IPR036188">
    <property type="entry name" value="FAD/NAD-bd_sf"/>
</dbReference>
<keyword evidence="1" id="KW-0560">Oxidoreductase</keyword>
<dbReference type="Gene3D" id="3.50.50.60">
    <property type="entry name" value="FAD/NAD(P)-binding domain"/>
    <property type="match status" value="1"/>
</dbReference>
<dbReference type="EMBL" id="JBHSFP010000005">
    <property type="protein sequence ID" value="MFC4531176.1"/>
    <property type="molecule type" value="Genomic_DNA"/>
</dbReference>
<feature type="domain" description="FAD-binding" evidence="4">
    <location>
        <begin position="4"/>
        <end position="180"/>
    </location>
</feature>
<keyword evidence="2" id="KW-0503">Monooxygenase</keyword>
<dbReference type="RefSeq" id="WP_380839566.1">
    <property type="nucleotide sequence ID" value="NZ_JBHSFP010000005.1"/>
</dbReference>
<gene>
    <name evidence="5" type="ORF">ACFO60_10415</name>
</gene>
<organism evidence="5 6">
    <name type="scientific">Sphaerisporangium dianthi</name>
    <dbReference type="NCBI Taxonomy" id="1436120"/>
    <lineage>
        <taxon>Bacteria</taxon>
        <taxon>Bacillati</taxon>
        <taxon>Actinomycetota</taxon>
        <taxon>Actinomycetes</taxon>
        <taxon>Streptosporangiales</taxon>
        <taxon>Streptosporangiaceae</taxon>
        <taxon>Sphaerisporangium</taxon>
    </lineage>
</organism>
<feature type="compositionally biased region" description="Basic and acidic residues" evidence="3">
    <location>
        <begin position="253"/>
        <end position="265"/>
    </location>
</feature>
<name>A0ABV9CDH7_9ACTN</name>
<comment type="caution">
    <text evidence="5">The sequence shown here is derived from an EMBL/GenBank/DDBJ whole genome shotgun (WGS) entry which is preliminary data.</text>
</comment>
<dbReference type="PANTHER" id="PTHR13789">
    <property type="entry name" value="MONOOXYGENASE"/>
    <property type="match status" value="1"/>
</dbReference>
<evidence type="ECO:0000313" key="6">
    <source>
        <dbReference type="Proteomes" id="UP001596004"/>
    </source>
</evidence>
<feature type="domain" description="FAD-binding" evidence="4">
    <location>
        <begin position="305"/>
        <end position="341"/>
    </location>
</feature>
<proteinExistence type="predicted"/>
<dbReference type="InterPro" id="IPR050493">
    <property type="entry name" value="FAD-dep_Monooxygenase_BioMet"/>
</dbReference>
<dbReference type="PANTHER" id="PTHR13789:SF309">
    <property type="entry name" value="PUTATIVE (AFU_ORTHOLOGUE AFUA_6G14510)-RELATED"/>
    <property type="match status" value="1"/>
</dbReference>
<evidence type="ECO:0000256" key="2">
    <source>
        <dbReference type="ARBA" id="ARBA00023033"/>
    </source>
</evidence>